<gene>
    <name evidence="2" type="ORF">AX774_g315</name>
</gene>
<protein>
    <submittedName>
        <fullName evidence="2">Uncharacterized protein</fullName>
    </submittedName>
</protein>
<name>A0A1R1PYT9_ZANCU</name>
<dbReference type="Proteomes" id="UP000188320">
    <property type="component" value="Unassembled WGS sequence"/>
</dbReference>
<reference evidence="3" key="1">
    <citation type="submission" date="2017-01" db="EMBL/GenBank/DDBJ databases">
        <authorList>
            <person name="Wang Y."/>
            <person name="White M."/>
            <person name="Kvist S."/>
            <person name="Moncalvo J.-M."/>
        </authorList>
    </citation>
    <scope>NUCLEOTIDE SEQUENCE [LARGE SCALE GENOMIC DNA]</scope>
    <source>
        <strain evidence="3">COL-18-3</strain>
    </source>
</reference>
<evidence type="ECO:0000313" key="3">
    <source>
        <dbReference type="Proteomes" id="UP000188320"/>
    </source>
</evidence>
<feature type="region of interest" description="Disordered" evidence="1">
    <location>
        <begin position="243"/>
        <end position="312"/>
    </location>
</feature>
<dbReference type="AlphaFoldDB" id="A0A1R1PYT9"/>
<accession>A0A1R1PYT9</accession>
<feature type="compositionally biased region" description="Polar residues" evidence="1">
    <location>
        <begin position="278"/>
        <end position="295"/>
    </location>
</feature>
<feature type="compositionally biased region" description="Low complexity" evidence="1">
    <location>
        <begin position="568"/>
        <end position="596"/>
    </location>
</feature>
<dbReference type="EMBL" id="LSSK01000016">
    <property type="protein sequence ID" value="OMH86128.1"/>
    <property type="molecule type" value="Genomic_DNA"/>
</dbReference>
<proteinExistence type="predicted"/>
<keyword evidence="3" id="KW-1185">Reference proteome</keyword>
<feature type="compositionally biased region" description="Basic residues" evidence="1">
    <location>
        <begin position="679"/>
        <end position="688"/>
    </location>
</feature>
<sequence>MSPEQYFKELANGLDFESNEAPGYNTSSEWVTNERLPSSHIAKKSTGSLILNTGNKFSSFDLVKEFSEIIDVSISDMNYKNSIKYAKKPYMSSPLRAKSSPEFDGIGLGITNKGKDAAKKKKLQLEFELNNIHANSELFYPHNQSIKAQKFSSFQQSRSPQSPIIKADSDSFIHSKIRNSPFIKARSEPLSPFLDMDKMMGSYCYGSQWSSKESIGEQVETHCKNSSDISFRHKKKQQVYGDYTTTTKVGARNKDRSKTKDKTKKKEKKKRNIKEQYHSSLQSRKSSTETKNTSIKPDPLTRYNSARNEETSIRCKLGRKSRALNNTTFGKKTNALNSTCLEPIATDSRAKTKSKNNKKSKVREGKTRDIGVSLIEDTNKYSKKFYNNTTSSLPLSFTSAKSNSADGTLNDGAEVNFEHHLLKEGLDNTEHNQTVLNKKGLSSVPAIIPNTYFSDMLDGYETTNCTDNLSNINKSIDNSASEIRSIRMYEYGKTASRESIDGRVIARSLRSLDNNNRNNTPVIGFEEFTMDFDVKQGSKSELVVPNQSPRLIKNESLDTYQKWLTKSKSLSSNGSTQSNDSSKFSGSSSNGTSSSSGNGGNGSSNGSSDGDKTSTDVEADGNNTTAFNHNAQYNITKLTALQNEFKGKNFSFLKLNGRNGTDFECSGTGSHREETKNHMASRHTRRFKAPSSTNSSEFDPFSSTEFRQKNRSINMVATNPQRSVQSMVITGSLLNSIDTDMYGTDSQYKLLPSIKNPQSSFSYKGKMRTSGLAGSIANGRIYNASPLSMQLKKDKNPLHTLTDESEYLPVLGGKRFEKYYDIVQTNPRLGEIERDGVYHEMSPNSSFASQRDLINLRGTRPQSCGDYLHNKSAIVYKSHEMERERAGYLERPKYIADYIPETNSNRSTPFSNNPLMRSVVNNDLGYHNSFDSSLMEVGPFSPGKDTLIRKVDSSKSRNKMIAIQANMTGHLAVTKSPSIIPTALHKDAAKISRINNASRLSQSGGGSFISRVDNAYSFENSFGFHGSFSAKDNKYKTNGIGTCHSFDVRPSRFASNSGIYRT</sequence>
<feature type="region of interest" description="Disordered" evidence="1">
    <location>
        <begin position="664"/>
        <end position="705"/>
    </location>
</feature>
<feature type="compositionally biased region" description="Basic residues" evidence="1">
    <location>
        <begin position="261"/>
        <end position="272"/>
    </location>
</feature>
<evidence type="ECO:0000313" key="2">
    <source>
        <dbReference type="EMBL" id="OMH86128.1"/>
    </source>
</evidence>
<feature type="compositionally biased region" description="Polar residues" evidence="1">
    <location>
        <begin position="690"/>
        <end position="705"/>
    </location>
</feature>
<organism evidence="2 3">
    <name type="scientific">Zancudomyces culisetae</name>
    <name type="common">Gut fungus</name>
    <name type="synonym">Smittium culisetae</name>
    <dbReference type="NCBI Taxonomy" id="1213189"/>
    <lineage>
        <taxon>Eukaryota</taxon>
        <taxon>Fungi</taxon>
        <taxon>Fungi incertae sedis</taxon>
        <taxon>Zoopagomycota</taxon>
        <taxon>Kickxellomycotina</taxon>
        <taxon>Harpellomycetes</taxon>
        <taxon>Harpellales</taxon>
        <taxon>Legeriomycetaceae</taxon>
        <taxon>Zancudomyces</taxon>
    </lineage>
</organism>
<evidence type="ECO:0000256" key="1">
    <source>
        <dbReference type="SAM" id="MobiDB-lite"/>
    </source>
</evidence>
<comment type="caution">
    <text evidence="2">The sequence shown here is derived from an EMBL/GenBank/DDBJ whole genome shotgun (WGS) entry which is preliminary data.</text>
</comment>
<feature type="region of interest" description="Disordered" evidence="1">
    <location>
        <begin position="568"/>
        <end position="626"/>
    </location>
</feature>